<dbReference type="OrthoDB" id="9938362at2759"/>
<dbReference type="SMART" id="SM00252">
    <property type="entry name" value="SH2"/>
    <property type="match status" value="1"/>
</dbReference>
<evidence type="ECO:0000259" key="4">
    <source>
        <dbReference type="PROSITE" id="PS01179"/>
    </source>
</evidence>
<dbReference type="PRINTS" id="PR00401">
    <property type="entry name" value="SH2DOMAIN"/>
</dbReference>
<dbReference type="EMBL" id="CAJFCJ010000019">
    <property type="protein sequence ID" value="CAD5123727.1"/>
    <property type="molecule type" value="Genomic_DNA"/>
</dbReference>
<dbReference type="SUPFAM" id="SSF50729">
    <property type="entry name" value="PH domain-like"/>
    <property type="match status" value="1"/>
</dbReference>
<dbReference type="PROSITE" id="PS50001">
    <property type="entry name" value="SH2"/>
    <property type="match status" value="1"/>
</dbReference>
<dbReference type="Pfam" id="PF00640">
    <property type="entry name" value="PID"/>
    <property type="match status" value="1"/>
</dbReference>
<dbReference type="InterPro" id="IPR000980">
    <property type="entry name" value="SH2"/>
</dbReference>
<name>A0A7I8W599_9ANNE</name>
<dbReference type="SMART" id="SM00462">
    <property type="entry name" value="PTB"/>
    <property type="match status" value="1"/>
</dbReference>
<sequence>MSNQWNDDGSFRNKPIGGWLHQDHQLLPGNGVSYPVRYMGCLEITQSMRSMSFETRKAVTKQCTIIVTSAAGMRSSSTKKIDKSLTDIIKDTPDMTNAGSNCQVIIDTETIQLISLDNQRSIGLYPLNSVSFTSSGDNDLDFVTIVSKDVIRGRFCHILECGNKSSHDILNTLGQAFELRYKQFLGLAMIDSRAVGNCYVAEPSAPPLTNEVDEDKGNDNNDHKPTETPTEVVHNSTDDFGMEPFTLEGCIGAGDPTNEEWFHGNISRSQAEELLKEDGDFLVRLTSNCIGQYVLSGKHNHTVRHLLLVDPNGIVRTKTQAFNSISHLIRHYVTSGNPIHTKDGLFVLKRPVALANC</sequence>
<evidence type="ECO:0000256" key="1">
    <source>
        <dbReference type="ARBA" id="ARBA00022999"/>
    </source>
</evidence>
<organism evidence="6 7">
    <name type="scientific">Dimorphilus gyrociliatus</name>
    <dbReference type="NCBI Taxonomy" id="2664684"/>
    <lineage>
        <taxon>Eukaryota</taxon>
        <taxon>Metazoa</taxon>
        <taxon>Spiralia</taxon>
        <taxon>Lophotrochozoa</taxon>
        <taxon>Annelida</taxon>
        <taxon>Polychaeta</taxon>
        <taxon>Polychaeta incertae sedis</taxon>
        <taxon>Dinophilidae</taxon>
        <taxon>Dimorphilus</taxon>
    </lineage>
</organism>
<feature type="domain" description="PID" evidence="4">
    <location>
        <begin position="29"/>
        <end position="185"/>
    </location>
</feature>
<protein>
    <submittedName>
        <fullName evidence="6">DgyrCDS12045</fullName>
    </submittedName>
</protein>
<dbReference type="PANTHER" id="PTHR10337:SF11">
    <property type="entry name" value="DSHC PROTEIN"/>
    <property type="match status" value="1"/>
</dbReference>
<keyword evidence="7" id="KW-1185">Reference proteome</keyword>
<dbReference type="PANTHER" id="PTHR10337">
    <property type="entry name" value="SHC TRANSFORMING PROTEIN"/>
    <property type="match status" value="1"/>
</dbReference>
<dbReference type="AlphaFoldDB" id="A0A7I8W599"/>
<dbReference type="InterPro" id="IPR006020">
    <property type="entry name" value="PTB/PI_dom"/>
</dbReference>
<evidence type="ECO:0000256" key="3">
    <source>
        <dbReference type="SAM" id="MobiDB-lite"/>
    </source>
</evidence>
<dbReference type="PROSITE" id="PS01179">
    <property type="entry name" value="PID"/>
    <property type="match status" value="1"/>
</dbReference>
<dbReference type="SUPFAM" id="SSF55550">
    <property type="entry name" value="SH2 domain"/>
    <property type="match status" value="1"/>
</dbReference>
<evidence type="ECO:0000256" key="2">
    <source>
        <dbReference type="PROSITE-ProRule" id="PRU00191"/>
    </source>
</evidence>
<accession>A0A7I8W599</accession>
<dbReference type="Pfam" id="PF00017">
    <property type="entry name" value="SH2"/>
    <property type="match status" value="1"/>
</dbReference>
<evidence type="ECO:0000313" key="7">
    <source>
        <dbReference type="Proteomes" id="UP000549394"/>
    </source>
</evidence>
<evidence type="ECO:0000259" key="5">
    <source>
        <dbReference type="PROSITE" id="PS50001"/>
    </source>
</evidence>
<dbReference type="Proteomes" id="UP000549394">
    <property type="component" value="Unassembled WGS sequence"/>
</dbReference>
<gene>
    <name evidence="6" type="ORF">DGYR_LOCUS11372</name>
</gene>
<dbReference type="GO" id="GO:0030971">
    <property type="term" value="F:receptor tyrosine kinase binding"/>
    <property type="evidence" value="ECO:0007669"/>
    <property type="project" value="TreeGrafter"/>
</dbReference>
<feature type="region of interest" description="Disordered" evidence="3">
    <location>
        <begin position="205"/>
        <end position="236"/>
    </location>
</feature>
<dbReference type="InterPro" id="IPR051235">
    <property type="entry name" value="CEP152/SHC-Transforming"/>
</dbReference>
<dbReference type="Gene3D" id="3.30.505.10">
    <property type="entry name" value="SH2 domain"/>
    <property type="match status" value="1"/>
</dbReference>
<proteinExistence type="predicted"/>
<keyword evidence="1 2" id="KW-0727">SH2 domain</keyword>
<comment type="caution">
    <text evidence="6">The sequence shown here is derived from an EMBL/GenBank/DDBJ whole genome shotgun (WGS) entry which is preliminary data.</text>
</comment>
<dbReference type="GO" id="GO:0005886">
    <property type="term" value="C:plasma membrane"/>
    <property type="evidence" value="ECO:0007669"/>
    <property type="project" value="TreeGrafter"/>
</dbReference>
<dbReference type="InterPro" id="IPR006019">
    <property type="entry name" value="PID_Shc-like"/>
</dbReference>
<dbReference type="GO" id="GO:0035556">
    <property type="term" value="P:intracellular signal transduction"/>
    <property type="evidence" value="ECO:0007669"/>
    <property type="project" value="InterPro"/>
</dbReference>
<dbReference type="PRINTS" id="PR00629">
    <property type="entry name" value="SHCPIDOMAIN"/>
</dbReference>
<dbReference type="Gene3D" id="2.30.29.30">
    <property type="entry name" value="Pleckstrin-homology domain (PH domain)/Phosphotyrosine-binding domain (PTB)"/>
    <property type="match status" value="1"/>
</dbReference>
<evidence type="ECO:0000313" key="6">
    <source>
        <dbReference type="EMBL" id="CAD5123727.1"/>
    </source>
</evidence>
<dbReference type="InterPro" id="IPR011993">
    <property type="entry name" value="PH-like_dom_sf"/>
</dbReference>
<feature type="compositionally biased region" description="Basic and acidic residues" evidence="3">
    <location>
        <begin position="215"/>
        <end position="226"/>
    </location>
</feature>
<dbReference type="InterPro" id="IPR036860">
    <property type="entry name" value="SH2_dom_sf"/>
</dbReference>
<reference evidence="6 7" key="1">
    <citation type="submission" date="2020-08" db="EMBL/GenBank/DDBJ databases">
        <authorList>
            <person name="Hejnol A."/>
        </authorList>
    </citation>
    <scope>NUCLEOTIDE SEQUENCE [LARGE SCALE GENOMIC DNA]</scope>
</reference>
<dbReference type="GO" id="GO:0007169">
    <property type="term" value="P:cell surface receptor protein tyrosine kinase signaling pathway"/>
    <property type="evidence" value="ECO:0007669"/>
    <property type="project" value="TreeGrafter"/>
</dbReference>
<feature type="domain" description="SH2" evidence="5">
    <location>
        <begin position="261"/>
        <end position="352"/>
    </location>
</feature>